<comment type="subcellular location">
    <subcellularLocation>
        <location evidence="1">Cell envelope</location>
    </subcellularLocation>
</comment>
<name>A0A4Z0PYH4_9BACT</name>
<dbReference type="EMBL" id="SRLC01000002">
    <property type="protein sequence ID" value="TGE22359.1"/>
    <property type="molecule type" value="Genomic_DNA"/>
</dbReference>
<dbReference type="OrthoDB" id="9798190at2"/>
<gene>
    <name evidence="3" type="ORF">E5K00_19140</name>
</gene>
<keyword evidence="2" id="KW-0175">Coiled coil</keyword>
<proteinExistence type="predicted"/>
<evidence type="ECO:0000313" key="4">
    <source>
        <dbReference type="Proteomes" id="UP000297549"/>
    </source>
</evidence>
<dbReference type="Gene3D" id="2.40.30.170">
    <property type="match status" value="1"/>
</dbReference>
<keyword evidence="4" id="KW-1185">Reference proteome</keyword>
<organism evidence="3 4">
    <name type="scientific">Hymenobacter aquaticus</name>
    <dbReference type="NCBI Taxonomy" id="1867101"/>
    <lineage>
        <taxon>Bacteria</taxon>
        <taxon>Pseudomonadati</taxon>
        <taxon>Bacteroidota</taxon>
        <taxon>Cytophagia</taxon>
        <taxon>Cytophagales</taxon>
        <taxon>Hymenobacteraceae</taxon>
        <taxon>Hymenobacter</taxon>
    </lineage>
</organism>
<evidence type="ECO:0000256" key="2">
    <source>
        <dbReference type="ARBA" id="ARBA00023054"/>
    </source>
</evidence>
<dbReference type="PANTHER" id="PTHR32347:SF29">
    <property type="entry name" value="UPF0194 MEMBRANE PROTEIN YBHG"/>
    <property type="match status" value="1"/>
</dbReference>
<protein>
    <recommendedName>
        <fullName evidence="5">HlyD family efflux transporter periplasmic adaptor subunit</fullName>
    </recommendedName>
</protein>
<dbReference type="RefSeq" id="WP_135464875.1">
    <property type="nucleotide sequence ID" value="NZ_SRLC01000002.1"/>
</dbReference>
<evidence type="ECO:0000313" key="3">
    <source>
        <dbReference type="EMBL" id="TGE22359.1"/>
    </source>
</evidence>
<comment type="caution">
    <text evidence="3">The sequence shown here is derived from an EMBL/GenBank/DDBJ whole genome shotgun (WGS) entry which is preliminary data.</text>
</comment>
<reference evidence="3 4" key="1">
    <citation type="submission" date="2019-04" db="EMBL/GenBank/DDBJ databases">
        <authorList>
            <person name="Feng G."/>
            <person name="Zhang J."/>
            <person name="Zhu H."/>
        </authorList>
    </citation>
    <scope>NUCLEOTIDE SEQUENCE [LARGE SCALE GENOMIC DNA]</scope>
    <source>
        <strain evidence="3 4">JCM 31653</strain>
    </source>
</reference>
<sequence length="366" mass="40093">MLTALLLVKKNLLLVAGPVVLATTLLRLDHPTLPYTVETSGLIMPVSEWTLSRAANGNLVSALKDNRTGKLTALSASVFQRGTQANFHLHPRLYRQATLAKGDTVGSLFSNQDHEQLVQLQGQLAEQQAELRLVETGQKPADVESTASQVALARQELAAQRLLTQRTQALYHDSLASRQEYEAALNQLRVRELTVQLTGANLRSASTGGRPEQRQVIRARIRALRQQIQQINHSLQDRTLVAPVAGTLLLQYASANPTEEVLVAVADNSAYVALLPVAYTEKEYVRVGQGIEADITGTTHTTQGTIIGLDNTVQMVDGRQAFFVTALLPEKSLPLVPGMVVRTRVFCQPLSVQGYVARFARSLFLY</sequence>
<dbReference type="AlphaFoldDB" id="A0A4Z0PYH4"/>
<dbReference type="Proteomes" id="UP000297549">
    <property type="component" value="Unassembled WGS sequence"/>
</dbReference>
<evidence type="ECO:0000256" key="1">
    <source>
        <dbReference type="ARBA" id="ARBA00004196"/>
    </source>
</evidence>
<dbReference type="PANTHER" id="PTHR32347">
    <property type="entry name" value="EFFLUX SYSTEM COMPONENT YKNX-RELATED"/>
    <property type="match status" value="1"/>
</dbReference>
<evidence type="ECO:0008006" key="5">
    <source>
        <dbReference type="Google" id="ProtNLM"/>
    </source>
</evidence>
<dbReference type="InterPro" id="IPR050465">
    <property type="entry name" value="UPF0194_transport"/>
</dbReference>
<dbReference type="GO" id="GO:0030313">
    <property type="term" value="C:cell envelope"/>
    <property type="evidence" value="ECO:0007669"/>
    <property type="project" value="UniProtKB-SubCell"/>
</dbReference>
<accession>A0A4Z0PYH4</accession>